<dbReference type="EMBL" id="CM020619">
    <property type="protein sequence ID" value="KAK1866008.1"/>
    <property type="molecule type" value="Genomic_DNA"/>
</dbReference>
<evidence type="ECO:0000313" key="1">
    <source>
        <dbReference type="EMBL" id="KAK1866008.1"/>
    </source>
</evidence>
<sequence>MPALLGHPAPPCSTRHQDLHRPLPVVHGQRVKASVTMRDGGAKGEGVRAAGDGQLVAADGCARTCSSISYVSKAPAAAPAAIPPPPLPTVLCLPQPPPSPPPPARASQPVHARRHPPDRIWIAHLAPPPASRIILREDVLNVGPHPDEVEKGGNKRMGSGRSRHWEWHRWRGEGHLGRGGAGRGGRARWRFVEVGRAGCIDEFWEQGRVGP</sequence>
<dbReference type="Proteomes" id="UP000798662">
    <property type="component" value="Chromosome 2"/>
</dbReference>
<keyword evidence="2" id="KW-1185">Reference proteome</keyword>
<proteinExistence type="predicted"/>
<protein>
    <submittedName>
        <fullName evidence="1">Uncharacterized protein</fullName>
    </submittedName>
</protein>
<reference evidence="1" key="1">
    <citation type="submission" date="2019-11" db="EMBL/GenBank/DDBJ databases">
        <title>Nori genome reveals adaptations in red seaweeds to the harsh intertidal environment.</title>
        <authorList>
            <person name="Wang D."/>
            <person name="Mao Y."/>
        </authorList>
    </citation>
    <scope>NUCLEOTIDE SEQUENCE</scope>
    <source>
        <tissue evidence="1">Gametophyte</tissue>
    </source>
</reference>
<accession>A0ACC3C808</accession>
<comment type="caution">
    <text evidence="1">The sequence shown here is derived from an EMBL/GenBank/DDBJ whole genome shotgun (WGS) entry which is preliminary data.</text>
</comment>
<evidence type="ECO:0000313" key="2">
    <source>
        <dbReference type="Proteomes" id="UP000798662"/>
    </source>
</evidence>
<gene>
    <name evidence="1" type="ORF">I4F81_008529</name>
</gene>
<organism evidence="1 2">
    <name type="scientific">Pyropia yezoensis</name>
    <name type="common">Susabi-nori</name>
    <name type="synonym">Porphyra yezoensis</name>
    <dbReference type="NCBI Taxonomy" id="2788"/>
    <lineage>
        <taxon>Eukaryota</taxon>
        <taxon>Rhodophyta</taxon>
        <taxon>Bangiophyceae</taxon>
        <taxon>Bangiales</taxon>
        <taxon>Bangiaceae</taxon>
        <taxon>Pyropia</taxon>
    </lineage>
</organism>
<name>A0ACC3C808_PYRYE</name>